<evidence type="ECO:0000313" key="3">
    <source>
        <dbReference type="Proteomes" id="UP001230426"/>
    </source>
</evidence>
<feature type="region of interest" description="Disordered" evidence="1">
    <location>
        <begin position="1"/>
        <end position="24"/>
    </location>
</feature>
<keyword evidence="3" id="KW-1185">Reference proteome</keyword>
<evidence type="ECO:0000313" key="2">
    <source>
        <dbReference type="EMBL" id="MDP9866627.1"/>
    </source>
</evidence>
<gene>
    <name evidence="2" type="ORF">J2S55_005893</name>
</gene>
<evidence type="ECO:0000256" key="1">
    <source>
        <dbReference type="SAM" id="MobiDB-lite"/>
    </source>
</evidence>
<organism evidence="2 3">
    <name type="scientific">Streptosporangium brasiliense</name>
    <dbReference type="NCBI Taxonomy" id="47480"/>
    <lineage>
        <taxon>Bacteria</taxon>
        <taxon>Bacillati</taxon>
        <taxon>Actinomycetota</taxon>
        <taxon>Actinomycetes</taxon>
        <taxon>Streptosporangiales</taxon>
        <taxon>Streptosporangiaceae</taxon>
        <taxon>Streptosporangium</taxon>
    </lineage>
</organism>
<name>A0ABT9RBJ7_9ACTN</name>
<accession>A0ABT9RBJ7</accession>
<comment type="caution">
    <text evidence="2">The sequence shown here is derived from an EMBL/GenBank/DDBJ whole genome shotgun (WGS) entry which is preliminary data.</text>
</comment>
<reference evidence="2 3" key="1">
    <citation type="submission" date="2023-07" db="EMBL/GenBank/DDBJ databases">
        <title>Sequencing the genomes of 1000 actinobacteria strains.</title>
        <authorList>
            <person name="Klenk H.-P."/>
        </authorList>
    </citation>
    <scope>NUCLEOTIDE SEQUENCE [LARGE SCALE GENOMIC DNA]</scope>
    <source>
        <strain evidence="2 3">DSM 44109</strain>
    </source>
</reference>
<proteinExistence type="predicted"/>
<sequence length="44" mass="4765">MPIPKTLRPRTLTGQFALNPGGDEDDALSARALGACYPARIRPR</sequence>
<dbReference type="Proteomes" id="UP001230426">
    <property type="component" value="Unassembled WGS sequence"/>
</dbReference>
<protein>
    <submittedName>
        <fullName evidence="2">Uncharacterized protein</fullName>
    </submittedName>
</protein>
<dbReference type="EMBL" id="JAUSRB010000002">
    <property type="protein sequence ID" value="MDP9866627.1"/>
    <property type="molecule type" value="Genomic_DNA"/>
</dbReference>